<evidence type="ECO:0000313" key="2">
    <source>
        <dbReference type="EMBL" id="KAK5067094.1"/>
    </source>
</evidence>
<organism evidence="2 3">
    <name type="scientific">Exophiala sideris</name>
    <dbReference type="NCBI Taxonomy" id="1016849"/>
    <lineage>
        <taxon>Eukaryota</taxon>
        <taxon>Fungi</taxon>
        <taxon>Dikarya</taxon>
        <taxon>Ascomycota</taxon>
        <taxon>Pezizomycotina</taxon>
        <taxon>Eurotiomycetes</taxon>
        <taxon>Chaetothyriomycetidae</taxon>
        <taxon>Chaetothyriales</taxon>
        <taxon>Herpotrichiellaceae</taxon>
        <taxon>Exophiala</taxon>
    </lineage>
</organism>
<dbReference type="Proteomes" id="UP001345691">
    <property type="component" value="Unassembled WGS sequence"/>
</dbReference>
<evidence type="ECO:0000313" key="3">
    <source>
        <dbReference type="Proteomes" id="UP001345691"/>
    </source>
</evidence>
<feature type="compositionally biased region" description="Polar residues" evidence="1">
    <location>
        <begin position="734"/>
        <end position="746"/>
    </location>
</feature>
<sequence length="930" mass="105350">MSSGIPPIITHGPPPAKKRHHNSSTTTHSSDPKSAQPKRRAVIVETVVFTQEEKDRAEEAVSIHHTIYLPHFRTLAQHMLQHLCSDACPPIFNHYRVYIVEVGLEILLEDLMSAIDPEILALGGQDINRDSLEGVIRSQKDKPGLFDCDGGYMNIITDSRNYWYFRLYIGQGQVIEIRIHQHKESIASECITSLHYYIILTGGEFRKSNFIRLYHLRQDPSLLKGDATEQEVKQFNEVRRTLLELLMTLAFQTLPATELEQWLTEKFIKYPLRTLHLNVLNPLYQIKTVGVAVYTRQSSREQLRLSEDPQIASWPDIRVRQIKDQRKQQTQNLGSYPKLSQMGEILQAAIEDNRSTLGALDIPRFPIDPVVNNSEILSIDDRLRDLQAQLHRSGVSLLRDEFYTPIGDLNSPLVIVLNQALLPKYDRRSSATSFLPITFEEMGLTDGQILIWPFNLQSQSSNTTEVQVLPSQANSEEGLAERSLLNTNALLSPEFQITLRSFKVKTRLLIRDNRVQKVVLVIPDLVCLYSQGDWRSCQRFTHSLRMATLLSGAQGNKWRLFEHRGAHGMILRAYAAKDLESVSLNTLDHFIVDWLYRKGFRTAQDVEELQDLAPTKSLAEACFMLMVLLPKDTFKQIDRKVFEVRKDRSTTKKPRKFSEDVAIAVRQLFEKKINSLIKDDPDQPSLPDGVKTHNDSLIIPPADEQLDEASDGPLEAHVAEIMTMLEDGSGAVESDSSVVSTTGTPDSHSRRQNIEALSGSIVSGVQQREYPDLANTTLPEYWGRQKEEVVNGLLSGRKRFKLRAEKEPYISLPGWRIRIKADFPRNDIKSVRVKADISSPDTQHEHTCFGSRVPRLRRLAFWITVKSATGQSAFWARRTKVRRLESAAQLFDTLLARGCGGGEEEGSDGIEEDSSDGIEEDSSDGDEEGT</sequence>
<dbReference type="EMBL" id="JAVRRF010000003">
    <property type="protein sequence ID" value="KAK5067094.1"/>
    <property type="molecule type" value="Genomic_DNA"/>
</dbReference>
<protein>
    <recommendedName>
        <fullName evidence="4">Mediator of RNA polymerase II transcription subunit 14</fullName>
    </recommendedName>
</protein>
<accession>A0ABR0JNU9</accession>
<feature type="compositionally biased region" description="Acidic residues" evidence="1">
    <location>
        <begin position="902"/>
        <end position="930"/>
    </location>
</feature>
<keyword evidence="3" id="KW-1185">Reference proteome</keyword>
<feature type="compositionally biased region" description="Low complexity" evidence="1">
    <location>
        <begin position="1"/>
        <end position="11"/>
    </location>
</feature>
<gene>
    <name evidence="2" type="ORF">LTR69_002443</name>
</gene>
<reference evidence="2 3" key="1">
    <citation type="submission" date="2023-08" db="EMBL/GenBank/DDBJ databases">
        <title>Black Yeasts Isolated from many extreme environments.</title>
        <authorList>
            <person name="Coleine C."/>
            <person name="Stajich J.E."/>
            <person name="Selbmann L."/>
        </authorList>
    </citation>
    <scope>NUCLEOTIDE SEQUENCE [LARGE SCALE GENOMIC DNA]</scope>
    <source>
        <strain evidence="2 3">CCFEE 6328</strain>
    </source>
</reference>
<evidence type="ECO:0000256" key="1">
    <source>
        <dbReference type="SAM" id="MobiDB-lite"/>
    </source>
</evidence>
<proteinExistence type="predicted"/>
<name>A0ABR0JNU9_9EURO</name>
<feature type="region of interest" description="Disordered" evidence="1">
    <location>
        <begin position="1"/>
        <end position="39"/>
    </location>
</feature>
<evidence type="ECO:0008006" key="4">
    <source>
        <dbReference type="Google" id="ProtNLM"/>
    </source>
</evidence>
<feature type="region of interest" description="Disordered" evidence="1">
    <location>
        <begin position="730"/>
        <end position="750"/>
    </location>
</feature>
<feature type="region of interest" description="Disordered" evidence="1">
    <location>
        <begin position="898"/>
        <end position="930"/>
    </location>
</feature>
<comment type="caution">
    <text evidence="2">The sequence shown here is derived from an EMBL/GenBank/DDBJ whole genome shotgun (WGS) entry which is preliminary data.</text>
</comment>